<organism evidence="2 3">
    <name type="scientific">Citrullus colocynthis</name>
    <name type="common">colocynth</name>
    <dbReference type="NCBI Taxonomy" id="252529"/>
    <lineage>
        <taxon>Eukaryota</taxon>
        <taxon>Viridiplantae</taxon>
        <taxon>Streptophyta</taxon>
        <taxon>Embryophyta</taxon>
        <taxon>Tracheophyta</taxon>
        <taxon>Spermatophyta</taxon>
        <taxon>Magnoliopsida</taxon>
        <taxon>eudicotyledons</taxon>
        <taxon>Gunneridae</taxon>
        <taxon>Pentapetalae</taxon>
        <taxon>rosids</taxon>
        <taxon>fabids</taxon>
        <taxon>Cucurbitales</taxon>
        <taxon>Cucurbitaceae</taxon>
        <taxon>Benincaseae</taxon>
        <taxon>Citrullus</taxon>
    </lineage>
</organism>
<proteinExistence type="predicted"/>
<protein>
    <submittedName>
        <fullName evidence="2">Uncharacterized protein</fullName>
    </submittedName>
</protein>
<gene>
    <name evidence="2" type="ORF">CITCOLO1_LOCUS11720</name>
</gene>
<evidence type="ECO:0000313" key="3">
    <source>
        <dbReference type="Proteomes" id="UP001642487"/>
    </source>
</evidence>
<feature type="non-terminal residue" evidence="2">
    <location>
        <position position="117"/>
    </location>
</feature>
<accession>A0ABP0YKV3</accession>
<dbReference type="EMBL" id="OZ021738">
    <property type="protein sequence ID" value="CAK9319703.1"/>
    <property type="molecule type" value="Genomic_DNA"/>
</dbReference>
<feature type="compositionally biased region" description="Basic and acidic residues" evidence="1">
    <location>
        <begin position="7"/>
        <end position="20"/>
    </location>
</feature>
<evidence type="ECO:0000313" key="2">
    <source>
        <dbReference type="EMBL" id="CAK9319703.1"/>
    </source>
</evidence>
<sequence>MAGGIASEDRRMATVEDRRKSAVNNRMSGHDPDLMSVVKNSETLIFWFYDEIIDHNGFLKVGFYLWTRNKPLFWNDGLKNRSTVMEWKTPGLKVKRQKTRLTKGLRGGVDDSNGDPF</sequence>
<name>A0ABP0YKV3_9ROSI</name>
<feature type="region of interest" description="Disordered" evidence="1">
    <location>
        <begin position="1"/>
        <end position="32"/>
    </location>
</feature>
<dbReference type="Proteomes" id="UP001642487">
    <property type="component" value="Chromosome 4"/>
</dbReference>
<reference evidence="2 3" key="1">
    <citation type="submission" date="2024-03" db="EMBL/GenBank/DDBJ databases">
        <authorList>
            <person name="Gkanogiannis A."/>
            <person name="Becerra Lopez-Lavalle L."/>
        </authorList>
    </citation>
    <scope>NUCLEOTIDE SEQUENCE [LARGE SCALE GENOMIC DNA]</scope>
</reference>
<keyword evidence="3" id="KW-1185">Reference proteome</keyword>
<evidence type="ECO:0000256" key="1">
    <source>
        <dbReference type="SAM" id="MobiDB-lite"/>
    </source>
</evidence>